<dbReference type="Gene3D" id="3.10.450.50">
    <property type="match status" value="1"/>
</dbReference>
<keyword evidence="3" id="KW-1185">Reference proteome</keyword>
<evidence type="ECO:0000313" key="2">
    <source>
        <dbReference type="EMBL" id="MFD0767105.1"/>
    </source>
</evidence>
<comment type="caution">
    <text evidence="2">The sequence shown here is derived from an EMBL/GenBank/DDBJ whole genome shotgun (WGS) entry which is preliminary data.</text>
</comment>
<evidence type="ECO:0000256" key="1">
    <source>
        <dbReference type="SAM" id="SignalP"/>
    </source>
</evidence>
<proteinExistence type="predicted"/>
<accession>A0ABW2ZM94</accession>
<keyword evidence="1" id="KW-0732">Signal</keyword>
<dbReference type="EMBL" id="JBHTIA010000013">
    <property type="protein sequence ID" value="MFD0767105.1"/>
    <property type="molecule type" value="Genomic_DNA"/>
</dbReference>
<reference evidence="3" key="1">
    <citation type="journal article" date="2019" name="Int. J. Syst. Evol. Microbiol.">
        <title>The Global Catalogue of Microorganisms (GCM) 10K type strain sequencing project: providing services to taxonomists for standard genome sequencing and annotation.</title>
        <authorList>
            <consortium name="The Broad Institute Genomics Platform"/>
            <consortium name="The Broad Institute Genome Sequencing Center for Infectious Disease"/>
            <person name="Wu L."/>
            <person name="Ma J."/>
        </authorList>
    </citation>
    <scope>NUCLEOTIDE SEQUENCE [LARGE SCALE GENOMIC DNA]</scope>
    <source>
        <strain evidence="3">CCUG 60742</strain>
    </source>
</reference>
<dbReference type="Pfam" id="PF16022">
    <property type="entry name" value="DUF4783"/>
    <property type="match status" value="1"/>
</dbReference>
<organism evidence="2 3">
    <name type="scientific">Mucilaginibacter lutimaris</name>
    <dbReference type="NCBI Taxonomy" id="931629"/>
    <lineage>
        <taxon>Bacteria</taxon>
        <taxon>Pseudomonadati</taxon>
        <taxon>Bacteroidota</taxon>
        <taxon>Sphingobacteriia</taxon>
        <taxon>Sphingobacteriales</taxon>
        <taxon>Sphingobacteriaceae</taxon>
        <taxon>Mucilaginibacter</taxon>
    </lineage>
</organism>
<feature type="signal peptide" evidence="1">
    <location>
        <begin position="1"/>
        <end position="21"/>
    </location>
</feature>
<protein>
    <submittedName>
        <fullName evidence="2">DUF4783 domain-containing protein</fullName>
    </submittedName>
</protein>
<sequence length="131" mass="14912">MRLKHLPLLTLLFLLPRVANADVIDKIADLLKNANASEIAAYFGSNVEISISDESNTYSKAQAKMILDKFFKDNKPHSAKLLHRVSSNPNYNFGVYILTTEKGRFRVSCTLKEINKVMQIMELRIETEKPN</sequence>
<dbReference type="InterPro" id="IPR031977">
    <property type="entry name" value="DUF4783"/>
</dbReference>
<evidence type="ECO:0000313" key="3">
    <source>
        <dbReference type="Proteomes" id="UP001597073"/>
    </source>
</evidence>
<gene>
    <name evidence="2" type="ORF">ACFQZI_19765</name>
</gene>
<dbReference type="RefSeq" id="WP_377145593.1">
    <property type="nucleotide sequence ID" value="NZ_JBHTIA010000013.1"/>
</dbReference>
<dbReference type="Proteomes" id="UP001597073">
    <property type="component" value="Unassembled WGS sequence"/>
</dbReference>
<name>A0ABW2ZM94_9SPHI</name>
<feature type="chain" id="PRO_5046754094" evidence="1">
    <location>
        <begin position="22"/>
        <end position="131"/>
    </location>
</feature>